<dbReference type="Pfam" id="PF04752">
    <property type="entry name" value="ChaC"/>
    <property type="match status" value="1"/>
</dbReference>
<dbReference type="PANTHER" id="PTHR12192:SF2">
    <property type="entry name" value="GLUTATHIONE-SPECIFIC GAMMA-GLUTAMYLCYCLOTRANSFERASE 2"/>
    <property type="match status" value="1"/>
</dbReference>
<evidence type="ECO:0000313" key="3">
    <source>
        <dbReference type="EMBL" id="SET72203.1"/>
    </source>
</evidence>
<dbReference type="STRING" id="430453.SAMN04487962_11940"/>
<dbReference type="EMBL" id="FOHZ01000019">
    <property type="protein sequence ID" value="SET72203.1"/>
    <property type="molecule type" value="Genomic_DNA"/>
</dbReference>
<dbReference type="PANTHER" id="PTHR12192">
    <property type="entry name" value="CATION TRANSPORT PROTEIN CHAC-RELATED"/>
    <property type="match status" value="1"/>
</dbReference>
<evidence type="ECO:0000256" key="2">
    <source>
        <dbReference type="ARBA" id="ARBA00023239"/>
    </source>
</evidence>
<dbReference type="OrthoDB" id="9795692at2"/>
<keyword evidence="4" id="KW-1185">Reference proteome</keyword>
<dbReference type="GO" id="GO:0005737">
    <property type="term" value="C:cytoplasm"/>
    <property type="evidence" value="ECO:0007669"/>
    <property type="project" value="TreeGrafter"/>
</dbReference>
<reference evidence="4" key="1">
    <citation type="submission" date="2016-10" db="EMBL/GenBank/DDBJ databases">
        <authorList>
            <person name="Varghese N."/>
            <person name="Submissions S."/>
        </authorList>
    </citation>
    <scope>NUCLEOTIDE SEQUENCE [LARGE SCALE GENOMIC DNA]</scope>
    <source>
        <strain evidence="4">CGMCC 1.6489</strain>
    </source>
</reference>
<gene>
    <name evidence="3" type="ORF">SAMN04487962_11940</name>
</gene>
<evidence type="ECO:0000256" key="1">
    <source>
        <dbReference type="ARBA" id="ARBA00012344"/>
    </source>
</evidence>
<keyword evidence="2" id="KW-0456">Lyase</keyword>
<evidence type="ECO:0000313" key="4">
    <source>
        <dbReference type="Proteomes" id="UP000198762"/>
    </source>
</evidence>
<protein>
    <recommendedName>
        <fullName evidence="1">glutathione-specific gamma-glutamylcyclotransferase</fullName>
        <ecNumber evidence="1">4.3.2.7</ecNumber>
    </recommendedName>
</protein>
<dbReference type="AlphaFoldDB" id="A0A1I0GMJ9"/>
<dbReference type="GO" id="GO:0006751">
    <property type="term" value="P:glutathione catabolic process"/>
    <property type="evidence" value="ECO:0007669"/>
    <property type="project" value="InterPro"/>
</dbReference>
<dbReference type="Proteomes" id="UP000198762">
    <property type="component" value="Unassembled WGS sequence"/>
</dbReference>
<dbReference type="InterPro" id="IPR036568">
    <property type="entry name" value="GGCT-like_sf"/>
</dbReference>
<dbReference type="SUPFAM" id="SSF110857">
    <property type="entry name" value="Gamma-glutamyl cyclotransferase-like"/>
    <property type="match status" value="1"/>
</dbReference>
<dbReference type="Gene3D" id="3.10.490.10">
    <property type="entry name" value="Gamma-glutamyl cyclotransferase-like"/>
    <property type="match status" value="1"/>
</dbReference>
<dbReference type="InterPro" id="IPR013024">
    <property type="entry name" value="GGCT-like"/>
</dbReference>
<organism evidence="3 4">
    <name type="scientific">Marinobacter segnicrescens</name>
    <dbReference type="NCBI Taxonomy" id="430453"/>
    <lineage>
        <taxon>Bacteria</taxon>
        <taxon>Pseudomonadati</taxon>
        <taxon>Pseudomonadota</taxon>
        <taxon>Gammaproteobacteria</taxon>
        <taxon>Pseudomonadales</taxon>
        <taxon>Marinobacteraceae</taxon>
        <taxon>Marinobacter</taxon>
    </lineage>
</organism>
<dbReference type="InterPro" id="IPR006840">
    <property type="entry name" value="ChaC"/>
</dbReference>
<dbReference type="EC" id="4.3.2.7" evidence="1"/>
<name>A0A1I0GMJ9_9GAMM</name>
<dbReference type="GO" id="GO:0061928">
    <property type="term" value="F:glutathione specific gamma-glutamylcyclotransferase activity"/>
    <property type="evidence" value="ECO:0007669"/>
    <property type="project" value="UniProtKB-EC"/>
</dbReference>
<sequence>MALDTSALNRQRHNLDHLDDVWLFGYGSLIYKVDFPYLEQRVATIEGWARRFWQGSHDHRGTPESPGRVATLVEAPGVECMGVAYRVSPRTFEHLDHREKNGYLRFFTPLWFSEEESVDGLVYVAGADNAAFLGPAPVDEMAEQIARSHGPSGPNADYLLKLAGALSEMGAHDEHVFELARLVEDILMARP</sequence>
<accession>A0A1I0GMJ9</accession>
<dbReference type="CDD" id="cd06661">
    <property type="entry name" value="GGCT_like"/>
    <property type="match status" value="1"/>
</dbReference>
<dbReference type="RefSeq" id="WP_091853931.1">
    <property type="nucleotide sequence ID" value="NZ_FOHZ01000019.1"/>
</dbReference>
<proteinExistence type="predicted"/>